<evidence type="ECO:0000313" key="8">
    <source>
        <dbReference type="Proteomes" id="UP000474777"/>
    </source>
</evidence>
<proteinExistence type="predicted"/>
<comment type="caution">
    <text evidence="7">The sequence shown here is derived from an EMBL/GenBank/DDBJ whole genome shotgun (WGS) entry which is preliminary data.</text>
</comment>
<dbReference type="EMBL" id="JAAGWD010000002">
    <property type="protein sequence ID" value="NEM97472.1"/>
    <property type="molecule type" value="Genomic_DNA"/>
</dbReference>
<dbReference type="Pfam" id="PF03631">
    <property type="entry name" value="Virul_fac_BrkB"/>
    <property type="match status" value="1"/>
</dbReference>
<evidence type="ECO:0000256" key="2">
    <source>
        <dbReference type="ARBA" id="ARBA00022475"/>
    </source>
</evidence>
<protein>
    <submittedName>
        <fullName evidence="7">YihY/virulence factor BrkB family protein</fullName>
    </submittedName>
</protein>
<name>A0A6B3LKL8_9BACT</name>
<keyword evidence="2" id="KW-1003">Cell membrane</keyword>
<accession>A0A6B3LKL8</accession>
<feature type="transmembrane region" description="Helical" evidence="6">
    <location>
        <begin position="27"/>
        <end position="50"/>
    </location>
</feature>
<feature type="transmembrane region" description="Helical" evidence="6">
    <location>
        <begin position="245"/>
        <end position="268"/>
    </location>
</feature>
<keyword evidence="8" id="KW-1185">Reference proteome</keyword>
<comment type="subcellular location">
    <subcellularLocation>
        <location evidence="1">Cell membrane</location>
        <topology evidence="1">Multi-pass membrane protein</topology>
    </subcellularLocation>
</comment>
<dbReference type="PANTHER" id="PTHR30213:SF1">
    <property type="entry name" value="INNER MEMBRANE PROTEIN YHJD"/>
    <property type="match status" value="1"/>
</dbReference>
<evidence type="ECO:0000256" key="3">
    <source>
        <dbReference type="ARBA" id="ARBA00022692"/>
    </source>
</evidence>
<evidence type="ECO:0000256" key="6">
    <source>
        <dbReference type="SAM" id="Phobius"/>
    </source>
</evidence>
<gene>
    <name evidence="7" type="ORF">GXP69_07185</name>
</gene>
<dbReference type="PIRSF" id="PIRSF035875">
    <property type="entry name" value="RNase_BN"/>
    <property type="match status" value="1"/>
</dbReference>
<dbReference type="Proteomes" id="UP000474777">
    <property type="component" value="Unassembled WGS sequence"/>
</dbReference>
<dbReference type="InterPro" id="IPR017039">
    <property type="entry name" value="Virul_fac_BrkB"/>
</dbReference>
<organism evidence="7 8">
    <name type="scientific">Pontibacter burrus</name>
    <dbReference type="NCBI Taxonomy" id="2704466"/>
    <lineage>
        <taxon>Bacteria</taxon>
        <taxon>Pseudomonadati</taxon>
        <taxon>Bacteroidota</taxon>
        <taxon>Cytophagia</taxon>
        <taxon>Cytophagales</taxon>
        <taxon>Hymenobacteraceae</taxon>
        <taxon>Pontibacter</taxon>
    </lineage>
</organism>
<reference evidence="7 8" key="1">
    <citation type="submission" date="2020-02" db="EMBL/GenBank/DDBJ databases">
        <authorList>
            <person name="Kim M.K."/>
        </authorList>
    </citation>
    <scope>NUCLEOTIDE SEQUENCE [LARGE SCALE GENOMIC DNA]</scope>
    <source>
        <strain evidence="7 8">BT327</strain>
    </source>
</reference>
<sequence>MNKRVASTWQITKQTFKEFIDDNPLDYAAIIGFYTIFSLPAVLIITIRIAGAVFGQEAVQGEVVKQLGGIIGKNSATQFQSIIENAAVSDATTIGTIVGVATMLFSATTVFVALQDSLNAMWEVKAKVEKGWLKLLIGRVLSLAMVISMGFLLLVSLSIDVALGIVYDFLRQQFSGIAVYFITIGNILVSTIISTVIFAAIYRVLPDAKIRWKNVWVGAIVTAILFVLGKYVLNVYFQHDPLADTYGAAGSLVLILVWVYYTAVIFLFGAEFTQVYSKAHEKKIEPDDTAVKVKKKEVEIDTDTGKVEVKEKEKGDSL</sequence>
<evidence type="ECO:0000256" key="5">
    <source>
        <dbReference type="ARBA" id="ARBA00023136"/>
    </source>
</evidence>
<dbReference type="NCBIfam" id="TIGR00765">
    <property type="entry name" value="yihY_not_rbn"/>
    <property type="match status" value="1"/>
</dbReference>
<evidence type="ECO:0000256" key="1">
    <source>
        <dbReference type="ARBA" id="ARBA00004651"/>
    </source>
</evidence>
<keyword evidence="5 6" id="KW-0472">Membrane</keyword>
<evidence type="ECO:0000256" key="4">
    <source>
        <dbReference type="ARBA" id="ARBA00022989"/>
    </source>
</evidence>
<keyword evidence="4 6" id="KW-1133">Transmembrane helix</keyword>
<dbReference type="GO" id="GO:0005886">
    <property type="term" value="C:plasma membrane"/>
    <property type="evidence" value="ECO:0007669"/>
    <property type="project" value="UniProtKB-SubCell"/>
</dbReference>
<dbReference type="AlphaFoldDB" id="A0A6B3LKL8"/>
<dbReference type="PANTHER" id="PTHR30213">
    <property type="entry name" value="INNER MEMBRANE PROTEIN YHJD"/>
    <property type="match status" value="1"/>
</dbReference>
<feature type="transmembrane region" description="Helical" evidence="6">
    <location>
        <begin position="94"/>
        <end position="114"/>
    </location>
</feature>
<evidence type="ECO:0000313" key="7">
    <source>
        <dbReference type="EMBL" id="NEM97472.1"/>
    </source>
</evidence>
<feature type="transmembrane region" description="Helical" evidence="6">
    <location>
        <begin position="214"/>
        <end position="233"/>
    </location>
</feature>
<dbReference type="RefSeq" id="WP_163913839.1">
    <property type="nucleotide sequence ID" value="NZ_JAAGWD010000002.1"/>
</dbReference>
<feature type="transmembrane region" description="Helical" evidence="6">
    <location>
        <begin position="177"/>
        <end position="202"/>
    </location>
</feature>
<keyword evidence="3 6" id="KW-0812">Transmembrane</keyword>
<feature type="transmembrane region" description="Helical" evidence="6">
    <location>
        <begin position="135"/>
        <end position="157"/>
    </location>
</feature>